<dbReference type="Gene3D" id="2.30.110.10">
    <property type="entry name" value="Electron Transport, Fmn-binding Protein, Chain A"/>
    <property type="match status" value="1"/>
</dbReference>
<dbReference type="NCBIfam" id="TIGR00026">
    <property type="entry name" value="hi_GC_TIGR00026"/>
    <property type="match status" value="1"/>
</dbReference>
<comment type="caution">
    <text evidence="3">The sequence shown here is derived from an EMBL/GenBank/DDBJ whole genome shotgun (WGS) entry which is preliminary data.</text>
</comment>
<comment type="catalytic activity">
    <reaction evidence="2">
        <text>oxidized coenzyme F420-(gamma-L-Glu)(n) + a quinol + H(+) = reduced coenzyme F420-(gamma-L-Glu)(n) + a quinone</text>
        <dbReference type="Rhea" id="RHEA:39663"/>
        <dbReference type="Rhea" id="RHEA-COMP:12939"/>
        <dbReference type="Rhea" id="RHEA-COMP:14378"/>
        <dbReference type="ChEBI" id="CHEBI:15378"/>
        <dbReference type="ChEBI" id="CHEBI:24646"/>
        <dbReference type="ChEBI" id="CHEBI:132124"/>
        <dbReference type="ChEBI" id="CHEBI:133980"/>
        <dbReference type="ChEBI" id="CHEBI:139511"/>
    </reaction>
</comment>
<dbReference type="EMBL" id="BAAAGX010000014">
    <property type="protein sequence ID" value="GAA0245511.1"/>
    <property type="molecule type" value="Genomic_DNA"/>
</dbReference>
<reference evidence="3 4" key="1">
    <citation type="journal article" date="2019" name="Int. J. Syst. Evol. Microbiol.">
        <title>The Global Catalogue of Microorganisms (GCM) 10K type strain sequencing project: providing services to taxonomists for standard genome sequencing and annotation.</title>
        <authorList>
            <consortium name="The Broad Institute Genomics Platform"/>
            <consortium name="The Broad Institute Genome Sequencing Center for Infectious Disease"/>
            <person name="Wu L."/>
            <person name="Ma J."/>
        </authorList>
    </citation>
    <scope>NUCLEOTIDE SEQUENCE [LARGE SCALE GENOMIC DNA]</scope>
    <source>
        <strain evidence="3 4">JCM 10425</strain>
    </source>
</reference>
<keyword evidence="4" id="KW-1185">Reference proteome</keyword>
<evidence type="ECO:0000256" key="2">
    <source>
        <dbReference type="ARBA" id="ARBA00049106"/>
    </source>
</evidence>
<dbReference type="PANTHER" id="PTHR39428:SF1">
    <property type="entry name" value="F420H(2)-DEPENDENT QUINONE REDUCTASE RV1261C"/>
    <property type="match status" value="1"/>
</dbReference>
<evidence type="ECO:0000313" key="3">
    <source>
        <dbReference type="EMBL" id="GAA0245511.1"/>
    </source>
</evidence>
<organism evidence="3 4">
    <name type="scientific">Cryptosporangium japonicum</name>
    <dbReference type="NCBI Taxonomy" id="80872"/>
    <lineage>
        <taxon>Bacteria</taxon>
        <taxon>Bacillati</taxon>
        <taxon>Actinomycetota</taxon>
        <taxon>Actinomycetes</taxon>
        <taxon>Cryptosporangiales</taxon>
        <taxon>Cryptosporangiaceae</taxon>
        <taxon>Cryptosporangium</taxon>
    </lineage>
</organism>
<dbReference type="Proteomes" id="UP001500967">
    <property type="component" value="Unassembled WGS sequence"/>
</dbReference>
<name>A0ABN0UC09_9ACTN</name>
<dbReference type="PANTHER" id="PTHR39428">
    <property type="entry name" value="F420H(2)-DEPENDENT QUINONE REDUCTASE RV1261C"/>
    <property type="match status" value="1"/>
</dbReference>
<dbReference type="InterPro" id="IPR004378">
    <property type="entry name" value="F420H2_quin_Rdtase"/>
</dbReference>
<gene>
    <name evidence="3" type="ORF">GCM10009539_33590</name>
</gene>
<evidence type="ECO:0000313" key="4">
    <source>
        <dbReference type="Proteomes" id="UP001500967"/>
    </source>
</evidence>
<dbReference type="SUPFAM" id="SSF50475">
    <property type="entry name" value="FMN-binding split barrel"/>
    <property type="match status" value="1"/>
</dbReference>
<dbReference type="Pfam" id="PF04075">
    <property type="entry name" value="F420H2_quin_red"/>
    <property type="match status" value="1"/>
</dbReference>
<proteinExistence type="inferred from homology"/>
<evidence type="ECO:0000256" key="1">
    <source>
        <dbReference type="ARBA" id="ARBA00008710"/>
    </source>
</evidence>
<protein>
    <submittedName>
        <fullName evidence="3">Nitroreductase family deazaflavin-dependent oxidoreductase</fullName>
    </submittedName>
</protein>
<accession>A0ABN0UC09</accession>
<comment type="similarity">
    <text evidence="1">Belongs to the F420H(2)-dependent quinone reductase family.</text>
</comment>
<dbReference type="InterPro" id="IPR012349">
    <property type="entry name" value="Split_barrel_FMN-bd"/>
</dbReference>
<sequence>MPSDVGAYNRQLIAQFRESGGAAMGNRPLLLLTTVGARSGAAHTAPMMYVPDADRLLVVASNAGAPRDPDWYVNLVANPRVRVEVGAESYAAAARVLPGEERAAAFSRIAAQYPFFHEHQAKTPRVIPVVALERLP</sequence>